<protein>
    <submittedName>
        <fullName evidence="1">Uncharacterized protein</fullName>
    </submittedName>
</protein>
<comment type="caution">
    <text evidence="1">The sequence shown here is derived from an EMBL/GenBank/DDBJ whole genome shotgun (WGS) entry which is preliminary data.</text>
</comment>
<organism evidence="1 2">
    <name type="scientific">Helianthus annuus</name>
    <name type="common">Common sunflower</name>
    <dbReference type="NCBI Taxonomy" id="4232"/>
    <lineage>
        <taxon>Eukaryota</taxon>
        <taxon>Viridiplantae</taxon>
        <taxon>Streptophyta</taxon>
        <taxon>Embryophyta</taxon>
        <taxon>Tracheophyta</taxon>
        <taxon>Spermatophyta</taxon>
        <taxon>Magnoliopsida</taxon>
        <taxon>eudicotyledons</taxon>
        <taxon>Gunneridae</taxon>
        <taxon>Pentapetalae</taxon>
        <taxon>asterids</taxon>
        <taxon>campanulids</taxon>
        <taxon>Asterales</taxon>
        <taxon>Asteraceae</taxon>
        <taxon>Asteroideae</taxon>
        <taxon>Heliantheae alliance</taxon>
        <taxon>Heliantheae</taxon>
        <taxon>Helianthus</taxon>
    </lineage>
</organism>
<name>A0A9K3N2D7_HELAN</name>
<evidence type="ECO:0000313" key="1">
    <source>
        <dbReference type="EMBL" id="KAF5783953.1"/>
    </source>
</evidence>
<reference evidence="1" key="1">
    <citation type="journal article" date="2017" name="Nature">
        <title>The sunflower genome provides insights into oil metabolism, flowering and Asterid evolution.</title>
        <authorList>
            <person name="Badouin H."/>
            <person name="Gouzy J."/>
            <person name="Grassa C.J."/>
            <person name="Murat F."/>
            <person name="Staton S.E."/>
            <person name="Cottret L."/>
            <person name="Lelandais-Briere C."/>
            <person name="Owens G.L."/>
            <person name="Carrere S."/>
            <person name="Mayjonade B."/>
            <person name="Legrand L."/>
            <person name="Gill N."/>
            <person name="Kane N.C."/>
            <person name="Bowers J.E."/>
            <person name="Hubner S."/>
            <person name="Bellec A."/>
            <person name="Berard A."/>
            <person name="Berges H."/>
            <person name="Blanchet N."/>
            <person name="Boniface M.C."/>
            <person name="Brunel D."/>
            <person name="Catrice O."/>
            <person name="Chaidir N."/>
            <person name="Claudel C."/>
            <person name="Donnadieu C."/>
            <person name="Faraut T."/>
            <person name="Fievet G."/>
            <person name="Helmstetter N."/>
            <person name="King M."/>
            <person name="Knapp S.J."/>
            <person name="Lai Z."/>
            <person name="Le Paslier M.C."/>
            <person name="Lippi Y."/>
            <person name="Lorenzon L."/>
            <person name="Mandel J.R."/>
            <person name="Marage G."/>
            <person name="Marchand G."/>
            <person name="Marquand E."/>
            <person name="Bret-Mestries E."/>
            <person name="Morien E."/>
            <person name="Nambeesan S."/>
            <person name="Nguyen T."/>
            <person name="Pegot-Espagnet P."/>
            <person name="Pouilly N."/>
            <person name="Raftis F."/>
            <person name="Sallet E."/>
            <person name="Schiex T."/>
            <person name="Thomas J."/>
            <person name="Vandecasteele C."/>
            <person name="Vares D."/>
            <person name="Vear F."/>
            <person name="Vautrin S."/>
            <person name="Crespi M."/>
            <person name="Mangin B."/>
            <person name="Burke J.M."/>
            <person name="Salse J."/>
            <person name="Munos S."/>
            <person name="Vincourt P."/>
            <person name="Rieseberg L.H."/>
            <person name="Langlade N.B."/>
        </authorList>
    </citation>
    <scope>NUCLEOTIDE SEQUENCE</scope>
    <source>
        <tissue evidence="1">Leaves</tissue>
    </source>
</reference>
<sequence length="56" mass="6447">MNILVPVPNDTIPFKIQYQLFGVSDWIGTFDSVRYRSFVVPVPTFDKKVCWVDPAV</sequence>
<reference evidence="1" key="2">
    <citation type="submission" date="2020-06" db="EMBL/GenBank/DDBJ databases">
        <title>Helianthus annuus Genome sequencing and assembly Release 2.</title>
        <authorList>
            <person name="Gouzy J."/>
            <person name="Langlade N."/>
            <person name="Munos S."/>
        </authorList>
    </citation>
    <scope>NUCLEOTIDE SEQUENCE</scope>
    <source>
        <tissue evidence="1">Leaves</tissue>
    </source>
</reference>
<proteinExistence type="predicted"/>
<keyword evidence="2" id="KW-1185">Reference proteome</keyword>
<dbReference type="EMBL" id="MNCJ02000326">
    <property type="protein sequence ID" value="KAF5783953.1"/>
    <property type="molecule type" value="Genomic_DNA"/>
</dbReference>
<dbReference type="AlphaFoldDB" id="A0A9K3N2D7"/>
<accession>A0A9K3N2D7</accession>
<evidence type="ECO:0000313" key="2">
    <source>
        <dbReference type="Proteomes" id="UP000215914"/>
    </source>
</evidence>
<gene>
    <name evidence="1" type="ORF">HanXRQr2_Chr11g0513961</name>
</gene>
<dbReference type="Gramene" id="mRNA:HanXRQr2_Chr11g0513961">
    <property type="protein sequence ID" value="CDS:HanXRQr2_Chr11g0513961.1"/>
    <property type="gene ID" value="HanXRQr2_Chr11g0513961"/>
</dbReference>
<dbReference type="Proteomes" id="UP000215914">
    <property type="component" value="Unassembled WGS sequence"/>
</dbReference>